<keyword evidence="1" id="KW-0812">Transmembrane</keyword>
<keyword evidence="1" id="KW-0472">Membrane</keyword>
<feature type="transmembrane region" description="Helical" evidence="1">
    <location>
        <begin position="126"/>
        <end position="146"/>
    </location>
</feature>
<dbReference type="Pfam" id="PF10110">
    <property type="entry name" value="GPDPase_memb"/>
    <property type="match status" value="1"/>
</dbReference>
<feature type="domain" description="GP-PDE" evidence="2">
    <location>
        <begin position="347"/>
        <end position="578"/>
    </location>
</feature>
<accession>A0A9D1GHS8</accession>
<dbReference type="Gene3D" id="3.20.20.190">
    <property type="entry name" value="Phosphatidylinositol (PI) phosphodiesterase"/>
    <property type="match status" value="1"/>
</dbReference>
<evidence type="ECO:0000313" key="3">
    <source>
        <dbReference type="EMBL" id="HIT41358.1"/>
    </source>
</evidence>
<dbReference type="InterPro" id="IPR017946">
    <property type="entry name" value="PLC-like_Pdiesterase_TIM-brl"/>
</dbReference>
<dbReference type="AlphaFoldDB" id="A0A9D1GHS8"/>
<dbReference type="Pfam" id="PF03009">
    <property type="entry name" value="GDPD"/>
    <property type="match status" value="1"/>
</dbReference>
<evidence type="ECO:0000313" key="4">
    <source>
        <dbReference type="Proteomes" id="UP000886860"/>
    </source>
</evidence>
<feature type="transmembrane region" description="Helical" evidence="1">
    <location>
        <begin position="311"/>
        <end position="334"/>
    </location>
</feature>
<proteinExistence type="predicted"/>
<evidence type="ECO:0000256" key="1">
    <source>
        <dbReference type="SAM" id="Phobius"/>
    </source>
</evidence>
<comment type="caution">
    <text evidence="3">The sequence shown here is derived from an EMBL/GenBank/DDBJ whole genome shotgun (WGS) entry which is preliminary data.</text>
</comment>
<gene>
    <name evidence="3" type="ORF">IAB60_04510</name>
</gene>
<dbReference type="PANTHER" id="PTHR46211">
    <property type="entry name" value="GLYCEROPHOSPHORYL DIESTER PHOSPHODIESTERASE"/>
    <property type="match status" value="1"/>
</dbReference>
<dbReference type="PROSITE" id="PS51704">
    <property type="entry name" value="GP_PDE"/>
    <property type="match status" value="1"/>
</dbReference>
<feature type="transmembrane region" description="Helical" evidence="1">
    <location>
        <begin position="216"/>
        <end position="249"/>
    </location>
</feature>
<dbReference type="InterPro" id="IPR030395">
    <property type="entry name" value="GP_PDE_dom"/>
</dbReference>
<reference evidence="3" key="2">
    <citation type="journal article" date="2021" name="PeerJ">
        <title>Extensive microbial diversity within the chicken gut microbiome revealed by metagenomics and culture.</title>
        <authorList>
            <person name="Gilroy R."/>
            <person name="Ravi A."/>
            <person name="Getino M."/>
            <person name="Pursley I."/>
            <person name="Horton D.L."/>
            <person name="Alikhan N.F."/>
            <person name="Baker D."/>
            <person name="Gharbi K."/>
            <person name="Hall N."/>
            <person name="Watson M."/>
            <person name="Adriaenssens E.M."/>
            <person name="Foster-Nyarko E."/>
            <person name="Jarju S."/>
            <person name="Secka A."/>
            <person name="Antonio M."/>
            <person name="Oren A."/>
            <person name="Chaudhuri R.R."/>
            <person name="La Ragione R."/>
            <person name="Hildebrand F."/>
            <person name="Pallen M.J."/>
        </authorList>
    </citation>
    <scope>NUCLEOTIDE SEQUENCE</scope>
    <source>
        <strain evidence="3">CHK123-3438</strain>
    </source>
</reference>
<sequence>MGLIKKTAGAIRVNLVDILIFELLYRIFVFPVFLFALEQGLRLAMEAAGFSYITEENLAGFLIRPATLLLLLFLILAGLAVTAVEAGALLTAFEGAAYSRRVMPPGMLAGGIRKSADELKKRNKGLFLLIGAGGLFIQVIPLYLLLSRIKPVNFVVEELFSLRGGRWGAGLFLVFLAVWLAARAYMPQYSMIEQKAYGDSRWKSFCLFRKRWRRTLLLFLAGNLGLAAVMAFAYFLGEFFTAAAVMLLVRQPLQLAAQSRASGVVELALIFAYSIFTAVLNLGMLTAVYYQNEESAKERQPYFVGKGWRDGGRAAALCGVVAAAGAAFLFNLAFNGSRLRDDAFLEIQITAHRGSSKSAPENTMAAIEMAVEEMADFAEVDVQESRDGELVLCHDRNLKRVAGTDRRVEDLTLEELLKLDVGSSFSAAYAGEKIPLLSEVMEYAKGKINLNLELKNIGKDTDMPEKAAALIREMEMEEQCVITSTSMEYLKRVKEAAPDIRTGYIIAAAYGNYFENEYLDFISIRSSFVTAAMTERAHEAGKAVHAWTVNTKSEMEEMKMAGVDNIITDYPVEAREICYREEAAEGLLERLRLLLQ</sequence>
<protein>
    <submittedName>
        <fullName evidence="3">Glycerophosphodiester phosphodiesterase</fullName>
    </submittedName>
</protein>
<dbReference type="InterPro" id="IPR018476">
    <property type="entry name" value="GlyceroP-diester-Pdiesterase_M"/>
</dbReference>
<dbReference type="EMBL" id="DVKS01000072">
    <property type="protein sequence ID" value="HIT41358.1"/>
    <property type="molecule type" value="Genomic_DNA"/>
</dbReference>
<feature type="transmembrane region" description="Helical" evidence="1">
    <location>
        <begin position="68"/>
        <end position="93"/>
    </location>
</feature>
<dbReference type="SUPFAM" id="SSF51695">
    <property type="entry name" value="PLC-like phosphodiesterases"/>
    <property type="match status" value="1"/>
</dbReference>
<keyword evidence="1" id="KW-1133">Transmembrane helix</keyword>
<feature type="transmembrane region" description="Helical" evidence="1">
    <location>
        <begin position="166"/>
        <end position="186"/>
    </location>
</feature>
<feature type="transmembrane region" description="Helical" evidence="1">
    <location>
        <begin position="269"/>
        <end position="290"/>
    </location>
</feature>
<dbReference type="CDD" id="cd08579">
    <property type="entry name" value="GDPD_memb_like"/>
    <property type="match status" value="1"/>
</dbReference>
<evidence type="ECO:0000259" key="2">
    <source>
        <dbReference type="PROSITE" id="PS51704"/>
    </source>
</evidence>
<name>A0A9D1GHS8_9FIRM</name>
<dbReference type="Proteomes" id="UP000886860">
    <property type="component" value="Unassembled WGS sequence"/>
</dbReference>
<feature type="transmembrane region" description="Helical" evidence="1">
    <location>
        <begin position="12"/>
        <end position="37"/>
    </location>
</feature>
<dbReference type="GO" id="GO:0008081">
    <property type="term" value="F:phosphoric diester hydrolase activity"/>
    <property type="evidence" value="ECO:0007669"/>
    <property type="project" value="InterPro"/>
</dbReference>
<dbReference type="PANTHER" id="PTHR46211:SF8">
    <property type="entry name" value="PHOSPHODIESTERASE"/>
    <property type="match status" value="1"/>
</dbReference>
<reference evidence="3" key="1">
    <citation type="submission" date="2020-10" db="EMBL/GenBank/DDBJ databases">
        <authorList>
            <person name="Gilroy R."/>
        </authorList>
    </citation>
    <scope>NUCLEOTIDE SEQUENCE</scope>
    <source>
        <strain evidence="3">CHK123-3438</strain>
    </source>
</reference>
<dbReference type="GO" id="GO:0006629">
    <property type="term" value="P:lipid metabolic process"/>
    <property type="evidence" value="ECO:0007669"/>
    <property type="project" value="InterPro"/>
</dbReference>
<organism evidence="3 4">
    <name type="scientific">Candidatus Caccovicinus merdipullorum</name>
    <dbReference type="NCBI Taxonomy" id="2840724"/>
    <lineage>
        <taxon>Bacteria</taxon>
        <taxon>Bacillati</taxon>
        <taxon>Bacillota</taxon>
        <taxon>Clostridia</taxon>
        <taxon>Eubacteriales</taxon>
        <taxon>Candidatus Caccovicinus</taxon>
    </lineage>
</organism>